<evidence type="ECO:0000313" key="1">
    <source>
        <dbReference type="EMBL" id="SKA78536.1"/>
    </source>
</evidence>
<dbReference type="SUPFAM" id="SSF56784">
    <property type="entry name" value="HAD-like"/>
    <property type="match status" value="1"/>
</dbReference>
<dbReference type="AlphaFoldDB" id="A0A1T4WMG8"/>
<dbReference type="GO" id="GO:0006281">
    <property type="term" value="P:DNA repair"/>
    <property type="evidence" value="ECO:0007669"/>
    <property type="project" value="TreeGrafter"/>
</dbReference>
<dbReference type="InterPro" id="IPR023214">
    <property type="entry name" value="HAD_sf"/>
</dbReference>
<keyword evidence="2" id="KW-1185">Reference proteome</keyword>
<gene>
    <name evidence="1" type="ORF">SAMN05443428_102146</name>
</gene>
<dbReference type="GO" id="GO:0008967">
    <property type="term" value="F:phosphoglycolate phosphatase activity"/>
    <property type="evidence" value="ECO:0007669"/>
    <property type="project" value="TreeGrafter"/>
</dbReference>
<dbReference type="Gene3D" id="1.10.150.240">
    <property type="entry name" value="Putative phosphatase, domain 2"/>
    <property type="match status" value="1"/>
</dbReference>
<dbReference type="SFLD" id="SFLDS00003">
    <property type="entry name" value="Haloacid_Dehalogenase"/>
    <property type="match status" value="1"/>
</dbReference>
<dbReference type="PANTHER" id="PTHR43434">
    <property type="entry name" value="PHOSPHOGLYCOLATE PHOSPHATASE"/>
    <property type="match status" value="1"/>
</dbReference>
<dbReference type="NCBIfam" id="TIGR01509">
    <property type="entry name" value="HAD-SF-IA-v3"/>
    <property type="match status" value="1"/>
</dbReference>
<dbReference type="Proteomes" id="UP000190105">
    <property type="component" value="Unassembled WGS sequence"/>
</dbReference>
<accession>A0A1T4WMG8</accession>
<dbReference type="InterPro" id="IPR050155">
    <property type="entry name" value="HAD-like_hydrolase_sf"/>
</dbReference>
<dbReference type="SFLD" id="SFLDG01129">
    <property type="entry name" value="C1.5:_HAD__Beta-PGM__Phosphata"/>
    <property type="match status" value="1"/>
</dbReference>
<dbReference type="NCBIfam" id="TIGR01549">
    <property type="entry name" value="HAD-SF-IA-v1"/>
    <property type="match status" value="1"/>
</dbReference>
<sequence length="213" mass="24626">MYKKECVLFDVDGTLIDTEEATIEALRLTMKNLYNIEYCKEELYFAMGIPGRCALEKLNVKNIDYTLKVWGELIQKLSYKTKLYPQIEELLDILKSKGIKLGIVTSRYDFEVEVDTVLRKIIHHFDVVVTYNNSLKPKPYPDQILKAIKEFNINSKDAVFIGDTIYDYGCANNGDVDFILANWGEIDRKSNFECINFKICNKPFEILDYVIGG</sequence>
<dbReference type="Pfam" id="PF13419">
    <property type="entry name" value="HAD_2"/>
    <property type="match status" value="1"/>
</dbReference>
<dbReference type="InterPro" id="IPR041492">
    <property type="entry name" value="HAD_2"/>
</dbReference>
<dbReference type="EMBL" id="FUYH01000002">
    <property type="protein sequence ID" value="SKA78536.1"/>
    <property type="molecule type" value="Genomic_DNA"/>
</dbReference>
<dbReference type="InterPro" id="IPR023198">
    <property type="entry name" value="PGP-like_dom2"/>
</dbReference>
<dbReference type="Gene3D" id="3.40.50.1000">
    <property type="entry name" value="HAD superfamily/HAD-like"/>
    <property type="match status" value="1"/>
</dbReference>
<dbReference type="RefSeq" id="WP_179122152.1">
    <property type="nucleotide sequence ID" value="NZ_FUYH01000002.1"/>
</dbReference>
<name>A0A1T4WMG8_9CLOT</name>
<dbReference type="PANTHER" id="PTHR43434:SF1">
    <property type="entry name" value="PHOSPHOGLYCOLATE PHOSPHATASE"/>
    <property type="match status" value="1"/>
</dbReference>
<evidence type="ECO:0000313" key="2">
    <source>
        <dbReference type="Proteomes" id="UP000190105"/>
    </source>
</evidence>
<protein>
    <submittedName>
        <fullName evidence="1">Haloacid dehalogenase superfamily, subfamily IA, variant 3 with third motif having DD or ED/haloacid dehalogenase superfamily, subfamily IA, variant 1 with third motif having Dx(3-4)D or Dx(3-4)E</fullName>
    </submittedName>
</protein>
<proteinExistence type="predicted"/>
<dbReference type="InterPro" id="IPR036412">
    <property type="entry name" value="HAD-like_sf"/>
</dbReference>
<dbReference type="STRING" id="1147123.SAMN05443428_102146"/>
<reference evidence="2" key="1">
    <citation type="submission" date="2017-02" db="EMBL/GenBank/DDBJ databases">
        <authorList>
            <person name="Varghese N."/>
            <person name="Submissions S."/>
        </authorList>
    </citation>
    <scope>NUCLEOTIDE SEQUENCE [LARGE SCALE GENOMIC DNA]</scope>
    <source>
        <strain evidence="2">USBA 833</strain>
    </source>
</reference>
<organism evidence="1 2">
    <name type="scientific">Caloramator quimbayensis</name>
    <dbReference type="NCBI Taxonomy" id="1147123"/>
    <lineage>
        <taxon>Bacteria</taxon>
        <taxon>Bacillati</taxon>
        <taxon>Bacillota</taxon>
        <taxon>Clostridia</taxon>
        <taxon>Eubacteriales</taxon>
        <taxon>Clostridiaceae</taxon>
        <taxon>Caloramator</taxon>
    </lineage>
</organism>
<dbReference type="InterPro" id="IPR006439">
    <property type="entry name" value="HAD-SF_hydro_IA"/>
</dbReference>